<reference evidence="3" key="1">
    <citation type="submission" date="2022-10" db="EMBL/GenBank/DDBJ databases">
        <title>Novel sulphate-reducing endosymbionts in the free-living metamonad Anaeramoeba.</title>
        <authorList>
            <person name="Jerlstrom-Hultqvist J."/>
            <person name="Cepicka I."/>
            <person name="Gallot-Lavallee L."/>
            <person name="Salas-Leiva D."/>
            <person name="Curtis B.A."/>
            <person name="Zahonova K."/>
            <person name="Pipaliya S."/>
            <person name="Dacks J."/>
            <person name="Roger A.J."/>
        </authorList>
    </citation>
    <scope>NUCLEOTIDE SEQUENCE</scope>
    <source>
        <strain evidence="3">BMAN</strain>
    </source>
</reference>
<feature type="region of interest" description="Disordered" evidence="2">
    <location>
        <begin position="177"/>
        <end position="204"/>
    </location>
</feature>
<gene>
    <name evidence="3" type="ORF">M0811_00732</name>
</gene>
<dbReference type="OMA" id="WYERICK"/>
<dbReference type="SMART" id="SM00174">
    <property type="entry name" value="RHO"/>
    <property type="match status" value="1"/>
</dbReference>
<dbReference type="FunFam" id="3.40.50.300:FF:001204">
    <property type="entry name" value="Small GTP-binding protein, putative"/>
    <property type="match status" value="1"/>
</dbReference>
<dbReference type="Gene3D" id="3.40.50.300">
    <property type="entry name" value="P-loop containing nucleotide triphosphate hydrolases"/>
    <property type="match status" value="1"/>
</dbReference>
<dbReference type="PANTHER" id="PTHR47978">
    <property type="match status" value="1"/>
</dbReference>
<evidence type="ECO:0000313" key="4">
    <source>
        <dbReference type="Proteomes" id="UP001149090"/>
    </source>
</evidence>
<proteinExistence type="predicted"/>
<evidence type="ECO:0000256" key="2">
    <source>
        <dbReference type="SAM" id="MobiDB-lite"/>
    </source>
</evidence>
<dbReference type="InterPro" id="IPR005225">
    <property type="entry name" value="Small_GTP-bd"/>
</dbReference>
<dbReference type="InterPro" id="IPR001806">
    <property type="entry name" value="Small_GTPase"/>
</dbReference>
<dbReference type="PROSITE" id="PS51420">
    <property type="entry name" value="RHO"/>
    <property type="match status" value="1"/>
</dbReference>
<comment type="caution">
    <text evidence="3">The sequence shown here is derived from an EMBL/GenBank/DDBJ whole genome shotgun (WGS) entry which is preliminary data.</text>
</comment>
<dbReference type="SMART" id="SM00176">
    <property type="entry name" value="RAN"/>
    <property type="match status" value="1"/>
</dbReference>
<dbReference type="CDD" id="cd00154">
    <property type="entry name" value="Rab"/>
    <property type="match status" value="1"/>
</dbReference>
<dbReference type="SMART" id="SM00175">
    <property type="entry name" value="RAB"/>
    <property type="match status" value="1"/>
</dbReference>
<accession>A0A9Q0LKJ6</accession>
<dbReference type="InterPro" id="IPR027417">
    <property type="entry name" value="P-loop_NTPase"/>
</dbReference>
<dbReference type="SUPFAM" id="SSF52540">
    <property type="entry name" value="P-loop containing nucleoside triphosphate hydrolases"/>
    <property type="match status" value="1"/>
</dbReference>
<dbReference type="NCBIfam" id="TIGR00231">
    <property type="entry name" value="small_GTP"/>
    <property type="match status" value="1"/>
</dbReference>
<dbReference type="SMART" id="SM00177">
    <property type="entry name" value="ARF"/>
    <property type="match status" value="1"/>
</dbReference>
<sequence length="204" mass="23413">MEKEITSKLKQIKIVFAGDVGVGKTCLVDSFMGKQFEDVKVLTSGSEVQFVTKSIDDEEIQFALWDTAGQERFDSLTKIYFRDANGVILVYDITREDSLERVKFLYQTIQDESQNGCAIILFGNKVDLENKRKVEISKGEELAQSWNCSFFETSAKTRKNVKEGFKKILEEAFEKKEKNENEKKMDSIHLNSEEKNKKSKNSCC</sequence>
<name>A0A9Q0LKJ6_ANAIG</name>
<dbReference type="PRINTS" id="PR00449">
    <property type="entry name" value="RASTRNSFRMNG"/>
</dbReference>
<keyword evidence="1" id="KW-0547">Nucleotide-binding</keyword>
<dbReference type="Proteomes" id="UP001149090">
    <property type="component" value="Unassembled WGS sequence"/>
</dbReference>
<dbReference type="PROSITE" id="PS51419">
    <property type="entry name" value="RAB"/>
    <property type="match status" value="1"/>
</dbReference>
<dbReference type="Pfam" id="PF00071">
    <property type="entry name" value="Ras"/>
    <property type="match status" value="1"/>
</dbReference>
<dbReference type="AlphaFoldDB" id="A0A9Q0LKJ6"/>
<dbReference type="OrthoDB" id="10002389at2759"/>
<protein>
    <submittedName>
        <fullName evidence="3">Ras-related protein rab-37</fullName>
    </submittedName>
</protein>
<feature type="compositionally biased region" description="Basic and acidic residues" evidence="2">
    <location>
        <begin position="177"/>
        <end position="196"/>
    </location>
</feature>
<keyword evidence="4" id="KW-1185">Reference proteome</keyword>
<dbReference type="EMBL" id="JAPDFW010000070">
    <property type="protein sequence ID" value="KAJ5074104.1"/>
    <property type="molecule type" value="Genomic_DNA"/>
</dbReference>
<evidence type="ECO:0000256" key="1">
    <source>
        <dbReference type="ARBA" id="ARBA00022741"/>
    </source>
</evidence>
<dbReference type="GO" id="GO:0003924">
    <property type="term" value="F:GTPase activity"/>
    <property type="evidence" value="ECO:0007669"/>
    <property type="project" value="InterPro"/>
</dbReference>
<evidence type="ECO:0000313" key="3">
    <source>
        <dbReference type="EMBL" id="KAJ5074104.1"/>
    </source>
</evidence>
<dbReference type="SMART" id="SM00173">
    <property type="entry name" value="RAS"/>
    <property type="match status" value="1"/>
</dbReference>
<dbReference type="PROSITE" id="PS51421">
    <property type="entry name" value="RAS"/>
    <property type="match status" value="1"/>
</dbReference>
<organism evidence="3 4">
    <name type="scientific">Anaeramoeba ignava</name>
    <name type="common">Anaerobic marine amoeba</name>
    <dbReference type="NCBI Taxonomy" id="1746090"/>
    <lineage>
        <taxon>Eukaryota</taxon>
        <taxon>Metamonada</taxon>
        <taxon>Anaeramoebidae</taxon>
        <taxon>Anaeramoeba</taxon>
    </lineage>
</organism>
<dbReference type="GO" id="GO:0005525">
    <property type="term" value="F:GTP binding"/>
    <property type="evidence" value="ECO:0007669"/>
    <property type="project" value="InterPro"/>
</dbReference>